<reference evidence="1 2" key="1">
    <citation type="submission" date="2015-09" db="EMBL/GenBank/DDBJ databases">
        <title>Trachymyrmex cornetzi WGS genome.</title>
        <authorList>
            <person name="Nygaard S."/>
            <person name="Hu H."/>
            <person name="Boomsma J."/>
            <person name="Zhang G."/>
        </authorList>
    </citation>
    <scope>NUCLEOTIDE SEQUENCE [LARGE SCALE GENOMIC DNA]</scope>
    <source>
        <strain evidence="1">Tcor2-1</strain>
        <tissue evidence="1">Whole body</tissue>
    </source>
</reference>
<dbReference type="STRING" id="471704.A0A151IXP2"/>
<dbReference type="AlphaFoldDB" id="A0A151IXP2"/>
<evidence type="ECO:0008006" key="3">
    <source>
        <dbReference type="Google" id="ProtNLM"/>
    </source>
</evidence>
<proteinExistence type="predicted"/>
<evidence type="ECO:0000313" key="1">
    <source>
        <dbReference type="EMBL" id="KYN13015.1"/>
    </source>
</evidence>
<dbReference type="EMBL" id="KQ980795">
    <property type="protein sequence ID" value="KYN13015.1"/>
    <property type="molecule type" value="Genomic_DNA"/>
</dbReference>
<name>A0A151IXP2_9HYME</name>
<accession>A0A151IXP2</accession>
<evidence type="ECO:0000313" key="2">
    <source>
        <dbReference type="Proteomes" id="UP000078492"/>
    </source>
</evidence>
<protein>
    <recommendedName>
        <fullName evidence="3">Nuclease HARBI1</fullName>
    </recommendedName>
</protein>
<keyword evidence="2" id="KW-1185">Reference proteome</keyword>
<sequence length="180" mass="20595">MNDSETDEEMDIIFRTKYQHRLRGARKKLLRIIDYVDRTIPGLIAKQFRERFRMIPDTYEILEAKLSLLLIKENYSGRPTIPVRKQLLSTLWLLATPDSYRSVGEQFDLGKSSASDSFIRVVKALNDIAGDVIVWPRGNQRITVNEKFQRIGKLPHVIGAIDGTNVPIKAPKVLVYTIGL</sequence>
<gene>
    <name evidence="1" type="ORF">ALC57_14790</name>
</gene>
<dbReference type="Proteomes" id="UP000078492">
    <property type="component" value="Unassembled WGS sequence"/>
</dbReference>
<organism evidence="1 2">
    <name type="scientific">Trachymyrmex cornetzi</name>
    <dbReference type="NCBI Taxonomy" id="471704"/>
    <lineage>
        <taxon>Eukaryota</taxon>
        <taxon>Metazoa</taxon>
        <taxon>Ecdysozoa</taxon>
        <taxon>Arthropoda</taxon>
        <taxon>Hexapoda</taxon>
        <taxon>Insecta</taxon>
        <taxon>Pterygota</taxon>
        <taxon>Neoptera</taxon>
        <taxon>Endopterygota</taxon>
        <taxon>Hymenoptera</taxon>
        <taxon>Apocrita</taxon>
        <taxon>Aculeata</taxon>
        <taxon>Formicoidea</taxon>
        <taxon>Formicidae</taxon>
        <taxon>Myrmicinae</taxon>
        <taxon>Trachymyrmex</taxon>
    </lineage>
</organism>